<dbReference type="InterPro" id="IPR036420">
    <property type="entry name" value="BRCT_dom_sf"/>
</dbReference>
<dbReference type="PROSITE" id="PS50172">
    <property type="entry name" value="BRCT"/>
    <property type="match status" value="1"/>
</dbReference>
<dbReference type="Ensembl" id="ENSNBRT00000001255.1">
    <property type="protein sequence ID" value="ENSNBRP00000001196.1"/>
    <property type="gene ID" value="ENSNBRG00000001023.1"/>
</dbReference>
<evidence type="ECO:0000259" key="1">
    <source>
        <dbReference type="PROSITE" id="PS50172"/>
    </source>
</evidence>
<dbReference type="SMART" id="SM00292">
    <property type="entry name" value="BRCT"/>
    <property type="match status" value="1"/>
</dbReference>
<dbReference type="GO" id="GO:0006974">
    <property type="term" value="P:DNA damage response"/>
    <property type="evidence" value="ECO:0007669"/>
    <property type="project" value="TreeGrafter"/>
</dbReference>
<dbReference type="GO" id="GO:0035861">
    <property type="term" value="C:site of double-strand break"/>
    <property type="evidence" value="ECO:0007669"/>
    <property type="project" value="TreeGrafter"/>
</dbReference>
<dbReference type="Proteomes" id="UP000261580">
    <property type="component" value="Unassembled WGS sequence"/>
</dbReference>
<dbReference type="CDD" id="cd17738">
    <property type="entry name" value="BRCT_TopBP1_rpt7"/>
    <property type="match status" value="1"/>
</dbReference>
<feature type="domain" description="BRCT" evidence="1">
    <location>
        <begin position="7"/>
        <end position="90"/>
    </location>
</feature>
<protein>
    <recommendedName>
        <fullName evidence="1">BRCT domain-containing protein</fullName>
    </recommendedName>
</protein>
<dbReference type="GO" id="GO:2000781">
    <property type="term" value="P:positive regulation of double-strand break repair"/>
    <property type="evidence" value="ECO:0007669"/>
    <property type="project" value="InterPro"/>
</dbReference>
<keyword evidence="3" id="KW-1185">Reference proteome</keyword>
<name>A0A3Q4FZI4_NEOBR</name>
<dbReference type="Bgee" id="ENSNBRG00000001023">
    <property type="expression patterns" value="Expressed in testis and 2 other cell types or tissues"/>
</dbReference>
<dbReference type="GO" id="GO:1990166">
    <property type="term" value="P:protein localization to site of double-strand break"/>
    <property type="evidence" value="ECO:0007669"/>
    <property type="project" value="TreeGrafter"/>
</dbReference>
<evidence type="ECO:0000313" key="3">
    <source>
        <dbReference type="Proteomes" id="UP000261580"/>
    </source>
</evidence>
<dbReference type="GO" id="GO:0005634">
    <property type="term" value="C:nucleus"/>
    <property type="evidence" value="ECO:0007669"/>
    <property type="project" value="TreeGrafter"/>
</dbReference>
<dbReference type="STRING" id="32507.ENSNBRP00000001196"/>
<dbReference type="Gene3D" id="3.40.50.10190">
    <property type="entry name" value="BRCT domain"/>
    <property type="match status" value="1"/>
</dbReference>
<dbReference type="OMA" id="MERCKIF"/>
<dbReference type="PANTHER" id="PTHR46677">
    <property type="entry name" value="SMC5-SMC6 COMPLEX LOCALIZATION FACTOR PROTEIN 1"/>
    <property type="match status" value="1"/>
</dbReference>
<evidence type="ECO:0000313" key="2">
    <source>
        <dbReference type="Ensembl" id="ENSNBRP00000001196.1"/>
    </source>
</evidence>
<dbReference type="InterPro" id="IPR042479">
    <property type="entry name" value="Slf1"/>
</dbReference>
<dbReference type="FunFam" id="3.40.50.10190:FF:000018">
    <property type="entry name" value="DNA topoisomerase 2-binding protein 1"/>
    <property type="match status" value="1"/>
</dbReference>
<reference evidence="2" key="2">
    <citation type="submission" date="2025-09" db="UniProtKB">
        <authorList>
            <consortium name="Ensembl"/>
        </authorList>
    </citation>
    <scope>IDENTIFICATION</scope>
</reference>
<dbReference type="SUPFAM" id="SSF52113">
    <property type="entry name" value="BRCT domain"/>
    <property type="match status" value="1"/>
</dbReference>
<sequence length="146" mass="16322">MDTCTHVFQISGIKIRDEKRVLIQGIQQLDGKYIGGSVYQHTCTHLIIPQVLSSEKFLAACAAGKWVVTPDYVLDSVKNGSWLAEEPYEVAISTGSSAAFYPVKQWREKVASGRLKGAFQGWRVLLMVQGSTRRAMFKRLQALVLF</sequence>
<proteinExistence type="predicted"/>
<reference evidence="2" key="1">
    <citation type="submission" date="2025-08" db="UniProtKB">
        <authorList>
            <consortium name="Ensembl"/>
        </authorList>
    </citation>
    <scope>IDENTIFICATION</scope>
</reference>
<dbReference type="Pfam" id="PF16770">
    <property type="entry name" value="RTT107_BRCT_5"/>
    <property type="match status" value="1"/>
</dbReference>
<dbReference type="InterPro" id="IPR001357">
    <property type="entry name" value="BRCT_dom"/>
</dbReference>
<dbReference type="AlphaFoldDB" id="A0A3Q4FZI4"/>
<dbReference type="PANTHER" id="PTHR46677:SF1">
    <property type="entry name" value="SMC5-SMC6 COMPLEX LOCALIZATION FACTOR PROTEIN 1"/>
    <property type="match status" value="1"/>
</dbReference>
<organism evidence="2 3">
    <name type="scientific">Neolamprologus brichardi</name>
    <name type="common">Fairy cichlid</name>
    <name type="synonym">Lamprologus brichardi</name>
    <dbReference type="NCBI Taxonomy" id="32507"/>
    <lineage>
        <taxon>Eukaryota</taxon>
        <taxon>Metazoa</taxon>
        <taxon>Chordata</taxon>
        <taxon>Craniata</taxon>
        <taxon>Vertebrata</taxon>
        <taxon>Euteleostomi</taxon>
        <taxon>Actinopterygii</taxon>
        <taxon>Neopterygii</taxon>
        <taxon>Teleostei</taxon>
        <taxon>Neoteleostei</taxon>
        <taxon>Acanthomorphata</taxon>
        <taxon>Ovalentaria</taxon>
        <taxon>Cichlomorphae</taxon>
        <taxon>Cichliformes</taxon>
        <taxon>Cichlidae</taxon>
        <taxon>African cichlids</taxon>
        <taxon>Pseudocrenilabrinae</taxon>
        <taxon>Lamprologini</taxon>
        <taxon>Neolamprologus</taxon>
    </lineage>
</organism>
<accession>A0A3Q4FZI4</accession>
<dbReference type="GeneTree" id="ENSGT00940000167566"/>